<dbReference type="EMBL" id="UINC01156780">
    <property type="protein sequence ID" value="SVD53391.1"/>
    <property type="molecule type" value="Genomic_DNA"/>
</dbReference>
<dbReference type="Pfam" id="PF00586">
    <property type="entry name" value="AIRS"/>
    <property type="match status" value="1"/>
</dbReference>
<feature type="domain" description="PurM-like N-terminal" evidence="1">
    <location>
        <begin position="25"/>
        <end position="136"/>
    </location>
</feature>
<dbReference type="AlphaFoldDB" id="A0A382W5M0"/>
<feature type="non-terminal residue" evidence="2">
    <location>
        <position position="209"/>
    </location>
</feature>
<dbReference type="InterPro" id="IPR036921">
    <property type="entry name" value="PurM-like_N_sf"/>
</dbReference>
<dbReference type="InterPro" id="IPR016188">
    <property type="entry name" value="PurM-like_N"/>
</dbReference>
<dbReference type="PANTHER" id="PTHR30270">
    <property type="entry name" value="THIAMINE-MONOPHOSPHATE KINASE"/>
    <property type="match status" value="1"/>
</dbReference>
<evidence type="ECO:0000259" key="1">
    <source>
        <dbReference type="Pfam" id="PF00586"/>
    </source>
</evidence>
<dbReference type="SUPFAM" id="SSF56042">
    <property type="entry name" value="PurM C-terminal domain-like"/>
    <property type="match status" value="1"/>
</dbReference>
<dbReference type="GO" id="GO:0009030">
    <property type="term" value="F:thiamine-phosphate kinase activity"/>
    <property type="evidence" value="ECO:0007669"/>
    <property type="project" value="InterPro"/>
</dbReference>
<dbReference type="InterPro" id="IPR036676">
    <property type="entry name" value="PurM-like_C_sf"/>
</dbReference>
<evidence type="ECO:0000313" key="2">
    <source>
        <dbReference type="EMBL" id="SVD53391.1"/>
    </source>
</evidence>
<dbReference type="Gene3D" id="3.30.1330.10">
    <property type="entry name" value="PurM-like, N-terminal domain"/>
    <property type="match status" value="1"/>
</dbReference>
<dbReference type="Gene3D" id="3.90.650.10">
    <property type="entry name" value="PurM-like C-terminal domain"/>
    <property type="match status" value="1"/>
</dbReference>
<gene>
    <name evidence="2" type="ORF">METZ01_LOCUS406245</name>
</gene>
<dbReference type="CDD" id="cd02194">
    <property type="entry name" value="ThiL"/>
    <property type="match status" value="1"/>
</dbReference>
<sequence length="209" mass="22164">MTEIELITKLTADLPTDDSVLTGAGDDCAVLEIGGLKILFKTDAIVEGIHFERNTPPEQIGRKALARALSDIAAMAGNPTHALVTIGRCEDHDPDHLAQIYDGLKSLAAEHAVNIVGGEVTSLPKLTLSISLLGTVEKPSLRSGSQTGDAIFVSGELGGSLAEHHLTFEPRLTEARWLSNAFNIHAMIDLSDGLATDLRHLLSESIGAE</sequence>
<accession>A0A382W5M0</accession>
<dbReference type="InterPro" id="IPR006283">
    <property type="entry name" value="ThiL-like"/>
</dbReference>
<dbReference type="SUPFAM" id="SSF55326">
    <property type="entry name" value="PurM N-terminal domain-like"/>
    <property type="match status" value="1"/>
</dbReference>
<reference evidence="2" key="1">
    <citation type="submission" date="2018-05" db="EMBL/GenBank/DDBJ databases">
        <authorList>
            <person name="Lanie J.A."/>
            <person name="Ng W.-L."/>
            <person name="Kazmierczak K.M."/>
            <person name="Andrzejewski T.M."/>
            <person name="Davidsen T.M."/>
            <person name="Wayne K.J."/>
            <person name="Tettelin H."/>
            <person name="Glass J.I."/>
            <person name="Rusch D."/>
            <person name="Podicherti R."/>
            <person name="Tsui H.-C.T."/>
            <person name="Winkler M.E."/>
        </authorList>
    </citation>
    <scope>NUCLEOTIDE SEQUENCE</scope>
</reference>
<dbReference type="PANTHER" id="PTHR30270:SF0">
    <property type="entry name" value="THIAMINE-MONOPHOSPHATE KINASE"/>
    <property type="match status" value="1"/>
</dbReference>
<name>A0A382W5M0_9ZZZZ</name>
<proteinExistence type="predicted"/>
<dbReference type="GO" id="GO:0009228">
    <property type="term" value="P:thiamine biosynthetic process"/>
    <property type="evidence" value="ECO:0007669"/>
    <property type="project" value="InterPro"/>
</dbReference>
<organism evidence="2">
    <name type="scientific">marine metagenome</name>
    <dbReference type="NCBI Taxonomy" id="408172"/>
    <lineage>
        <taxon>unclassified sequences</taxon>
        <taxon>metagenomes</taxon>
        <taxon>ecological metagenomes</taxon>
    </lineage>
</organism>
<protein>
    <recommendedName>
        <fullName evidence="1">PurM-like N-terminal domain-containing protein</fullName>
    </recommendedName>
</protein>